<dbReference type="SUPFAM" id="SSF53335">
    <property type="entry name" value="S-adenosyl-L-methionine-dependent methyltransferases"/>
    <property type="match status" value="1"/>
</dbReference>
<name>A0A1K1PE95_9PSEU</name>
<evidence type="ECO:0000313" key="4">
    <source>
        <dbReference type="EMBL" id="SFW44990.1"/>
    </source>
</evidence>
<evidence type="ECO:0000256" key="1">
    <source>
        <dbReference type="ARBA" id="ARBA00022603"/>
    </source>
</evidence>
<accession>A0A1K1PE95</accession>
<keyword evidence="5" id="KW-1185">Reference proteome</keyword>
<dbReference type="STRING" id="546364.SAMN04489730_0439"/>
<sequence>MIIPAALATVTPVPDHAFADHELAALYDALNPRESSGDYEFYFPMLMAAGSVLDVGCGTGSLLHWARESGHRGRLVGIDPAAGMLAQARRRDDVEWVHGDLSTATWDSEFDFAVMTGHAFQVLLTDEELRTAFAAIQRALKPGGRLGFDTRNPAARAWERWTPSHVWEAVTADGVPVRSWNDAGPFENGYVHFTTTFESPAWDAPRFSESTLRFLDVPSLAAFVAEAGLVIEQQYGYWDRTPVTDASPEIITIVRRPLT</sequence>
<dbReference type="PANTHER" id="PTHR43861">
    <property type="entry name" value="TRANS-ACONITATE 2-METHYLTRANSFERASE-RELATED"/>
    <property type="match status" value="1"/>
</dbReference>
<reference evidence="5" key="1">
    <citation type="submission" date="2016-11" db="EMBL/GenBank/DDBJ databases">
        <authorList>
            <person name="Varghese N."/>
            <person name="Submissions S."/>
        </authorList>
    </citation>
    <scope>NUCLEOTIDE SEQUENCE [LARGE SCALE GENOMIC DNA]</scope>
    <source>
        <strain evidence="5">DSM 44671</strain>
    </source>
</reference>
<dbReference type="Proteomes" id="UP000182740">
    <property type="component" value="Unassembled WGS sequence"/>
</dbReference>
<dbReference type="EMBL" id="FPJG01000006">
    <property type="protein sequence ID" value="SFW44990.1"/>
    <property type="molecule type" value="Genomic_DNA"/>
</dbReference>
<evidence type="ECO:0000313" key="5">
    <source>
        <dbReference type="Proteomes" id="UP000182740"/>
    </source>
</evidence>
<proteinExistence type="predicted"/>
<evidence type="ECO:0000259" key="3">
    <source>
        <dbReference type="Pfam" id="PF13649"/>
    </source>
</evidence>
<feature type="domain" description="Methyltransferase" evidence="3">
    <location>
        <begin position="52"/>
        <end position="144"/>
    </location>
</feature>
<dbReference type="InterPro" id="IPR029063">
    <property type="entry name" value="SAM-dependent_MTases_sf"/>
</dbReference>
<keyword evidence="1 4" id="KW-0489">Methyltransferase</keyword>
<dbReference type="Pfam" id="PF13649">
    <property type="entry name" value="Methyltransf_25"/>
    <property type="match status" value="1"/>
</dbReference>
<dbReference type="PANTHER" id="PTHR43861:SF1">
    <property type="entry name" value="TRANS-ACONITATE 2-METHYLTRANSFERASE"/>
    <property type="match status" value="1"/>
</dbReference>
<protein>
    <submittedName>
        <fullName evidence="4">Methyltransferase domain-containing protein</fullName>
    </submittedName>
</protein>
<dbReference type="GO" id="GO:0008168">
    <property type="term" value="F:methyltransferase activity"/>
    <property type="evidence" value="ECO:0007669"/>
    <property type="project" value="UniProtKB-KW"/>
</dbReference>
<organism evidence="4 5">
    <name type="scientific">Amycolatopsis australiensis</name>
    <dbReference type="NCBI Taxonomy" id="546364"/>
    <lineage>
        <taxon>Bacteria</taxon>
        <taxon>Bacillati</taxon>
        <taxon>Actinomycetota</taxon>
        <taxon>Actinomycetes</taxon>
        <taxon>Pseudonocardiales</taxon>
        <taxon>Pseudonocardiaceae</taxon>
        <taxon>Amycolatopsis</taxon>
    </lineage>
</organism>
<dbReference type="CDD" id="cd02440">
    <property type="entry name" value="AdoMet_MTases"/>
    <property type="match status" value="1"/>
</dbReference>
<dbReference type="AlphaFoldDB" id="A0A1K1PE95"/>
<dbReference type="Gene3D" id="3.40.50.150">
    <property type="entry name" value="Vaccinia Virus protein VP39"/>
    <property type="match status" value="1"/>
</dbReference>
<dbReference type="InterPro" id="IPR041698">
    <property type="entry name" value="Methyltransf_25"/>
</dbReference>
<evidence type="ECO:0000256" key="2">
    <source>
        <dbReference type="ARBA" id="ARBA00022679"/>
    </source>
</evidence>
<keyword evidence="2 4" id="KW-0808">Transferase</keyword>
<gene>
    <name evidence="4" type="ORF">SAMN04489730_0439</name>
</gene>
<dbReference type="GO" id="GO:0032259">
    <property type="term" value="P:methylation"/>
    <property type="evidence" value="ECO:0007669"/>
    <property type="project" value="UniProtKB-KW"/>
</dbReference>